<dbReference type="HOGENOM" id="CLU_104752_0_0_1"/>
<dbReference type="AlphaFoldDB" id="A0A0C3ANG8"/>
<organism evidence="1 2">
    <name type="scientific">Serendipita vermifera MAFF 305830</name>
    <dbReference type="NCBI Taxonomy" id="933852"/>
    <lineage>
        <taxon>Eukaryota</taxon>
        <taxon>Fungi</taxon>
        <taxon>Dikarya</taxon>
        <taxon>Basidiomycota</taxon>
        <taxon>Agaricomycotina</taxon>
        <taxon>Agaricomycetes</taxon>
        <taxon>Sebacinales</taxon>
        <taxon>Serendipitaceae</taxon>
        <taxon>Serendipita</taxon>
    </lineage>
</organism>
<protein>
    <recommendedName>
        <fullName evidence="3">C2H2-type domain-containing protein</fullName>
    </recommendedName>
</protein>
<dbReference type="OrthoDB" id="10064525at2759"/>
<evidence type="ECO:0000313" key="1">
    <source>
        <dbReference type="EMBL" id="KIM21569.1"/>
    </source>
</evidence>
<reference evidence="2" key="2">
    <citation type="submission" date="2015-01" db="EMBL/GenBank/DDBJ databases">
        <title>Evolutionary Origins and Diversification of the Mycorrhizal Mutualists.</title>
        <authorList>
            <consortium name="DOE Joint Genome Institute"/>
            <consortium name="Mycorrhizal Genomics Consortium"/>
            <person name="Kohler A."/>
            <person name="Kuo A."/>
            <person name="Nagy L.G."/>
            <person name="Floudas D."/>
            <person name="Copeland A."/>
            <person name="Barry K.W."/>
            <person name="Cichocki N."/>
            <person name="Veneault-Fourrey C."/>
            <person name="LaButti K."/>
            <person name="Lindquist E.A."/>
            <person name="Lipzen A."/>
            <person name="Lundell T."/>
            <person name="Morin E."/>
            <person name="Murat C."/>
            <person name="Riley R."/>
            <person name="Ohm R."/>
            <person name="Sun H."/>
            <person name="Tunlid A."/>
            <person name="Henrissat B."/>
            <person name="Grigoriev I.V."/>
            <person name="Hibbett D.S."/>
            <person name="Martin F."/>
        </authorList>
    </citation>
    <scope>NUCLEOTIDE SEQUENCE [LARGE SCALE GENOMIC DNA]</scope>
    <source>
        <strain evidence="2">MAFF 305830</strain>
    </source>
</reference>
<name>A0A0C3ANG8_SERVB</name>
<keyword evidence="2" id="KW-1185">Reference proteome</keyword>
<gene>
    <name evidence="1" type="ORF">M408DRAFT_102625</name>
</gene>
<proteinExistence type="predicted"/>
<evidence type="ECO:0000313" key="2">
    <source>
        <dbReference type="Proteomes" id="UP000054097"/>
    </source>
</evidence>
<accession>A0A0C3ANG8</accession>
<sequence length="175" mass="19696">MEGANGPGNVQSHYETRGVSGVSFEQSSLLAGTHIDDSLTLEPTLRHFEHLKTNDPDLFKLLSKDVEELSHILDIITSDAPEIYVDGVRKYACVKCGTIHDRRLRANDCRYSDLGLKPYLCHGSCGLNSCKKSYSSKQLLNRHCEYDQVKKCGRCGRRQSKQNFARHTSSCQMQT</sequence>
<evidence type="ECO:0008006" key="3">
    <source>
        <dbReference type="Google" id="ProtNLM"/>
    </source>
</evidence>
<reference evidence="1 2" key="1">
    <citation type="submission" date="2014-04" db="EMBL/GenBank/DDBJ databases">
        <authorList>
            <consortium name="DOE Joint Genome Institute"/>
            <person name="Kuo A."/>
            <person name="Zuccaro A."/>
            <person name="Kohler A."/>
            <person name="Nagy L.G."/>
            <person name="Floudas D."/>
            <person name="Copeland A."/>
            <person name="Barry K.W."/>
            <person name="Cichocki N."/>
            <person name="Veneault-Fourrey C."/>
            <person name="LaButti K."/>
            <person name="Lindquist E.A."/>
            <person name="Lipzen A."/>
            <person name="Lundell T."/>
            <person name="Morin E."/>
            <person name="Murat C."/>
            <person name="Sun H."/>
            <person name="Tunlid A."/>
            <person name="Henrissat B."/>
            <person name="Grigoriev I.V."/>
            <person name="Hibbett D.S."/>
            <person name="Martin F."/>
            <person name="Nordberg H.P."/>
            <person name="Cantor M.N."/>
            <person name="Hua S.X."/>
        </authorList>
    </citation>
    <scope>NUCLEOTIDE SEQUENCE [LARGE SCALE GENOMIC DNA]</scope>
    <source>
        <strain evidence="1 2">MAFF 305830</strain>
    </source>
</reference>
<dbReference type="Proteomes" id="UP000054097">
    <property type="component" value="Unassembled WGS sequence"/>
</dbReference>
<dbReference type="EMBL" id="KN824379">
    <property type="protein sequence ID" value="KIM21569.1"/>
    <property type="molecule type" value="Genomic_DNA"/>
</dbReference>